<dbReference type="RefSeq" id="WP_184017879.1">
    <property type="nucleotide sequence ID" value="NZ_JACIJC010000003.1"/>
</dbReference>
<name>A0A7W9AHU2_9SPHN</name>
<gene>
    <name evidence="1" type="ORF">FHS49_001973</name>
</gene>
<sequence length="99" mass="10537">METPIYPPAAAYEAPVVRPYVLSADGCSVAELMANPAAWAVMLKYMPSIGFITQIPETKKLLDNMTVVDFAVFGPPVDPKTLATINAELAQIPSTGAAR</sequence>
<dbReference type="EMBL" id="JACIJC010000003">
    <property type="protein sequence ID" value="MBB5685957.1"/>
    <property type="molecule type" value="Genomic_DNA"/>
</dbReference>
<accession>A0A7W9AHU2</accession>
<proteinExistence type="predicted"/>
<reference evidence="1 2" key="1">
    <citation type="submission" date="2020-08" db="EMBL/GenBank/DDBJ databases">
        <title>Genomic Encyclopedia of Type Strains, Phase IV (KMG-IV): sequencing the most valuable type-strain genomes for metagenomic binning, comparative biology and taxonomic classification.</title>
        <authorList>
            <person name="Goeker M."/>
        </authorList>
    </citation>
    <scope>NUCLEOTIDE SEQUENCE [LARGE SCALE GENOMIC DNA]</scope>
    <source>
        <strain evidence="1 2">DSM 25079</strain>
    </source>
</reference>
<evidence type="ECO:0000313" key="1">
    <source>
        <dbReference type="EMBL" id="MBB5685957.1"/>
    </source>
</evidence>
<organism evidence="1 2">
    <name type="scientific">Sphingobium boeckii</name>
    <dbReference type="NCBI Taxonomy" id="1082345"/>
    <lineage>
        <taxon>Bacteria</taxon>
        <taxon>Pseudomonadati</taxon>
        <taxon>Pseudomonadota</taxon>
        <taxon>Alphaproteobacteria</taxon>
        <taxon>Sphingomonadales</taxon>
        <taxon>Sphingomonadaceae</taxon>
        <taxon>Sphingobium</taxon>
    </lineage>
</organism>
<keyword evidence="2" id="KW-1185">Reference proteome</keyword>
<comment type="caution">
    <text evidence="1">The sequence shown here is derived from an EMBL/GenBank/DDBJ whole genome shotgun (WGS) entry which is preliminary data.</text>
</comment>
<evidence type="ECO:0000313" key="2">
    <source>
        <dbReference type="Proteomes" id="UP000549617"/>
    </source>
</evidence>
<dbReference type="AlphaFoldDB" id="A0A7W9AHU2"/>
<dbReference type="Proteomes" id="UP000549617">
    <property type="component" value="Unassembled WGS sequence"/>
</dbReference>
<protein>
    <submittedName>
        <fullName evidence="1">Uncharacterized protein</fullName>
    </submittedName>
</protein>